<dbReference type="Proteomes" id="UP000695007">
    <property type="component" value="Unplaced"/>
</dbReference>
<sequence>MMAFKCMMIVISLLILEITHAAAQDRQTGLMGSRIPILYEAYYPESSKLPTSRIVRPSKSILKWSARANLDEIKKLRELTSRLLREEEELGQLAKRVVATESANVFQPQSQVLEYVFSGYPQMSKLRPLPAVSDDVLITSLTVSDTSKHRIRHHHGQNNWRLRRTAPIN</sequence>
<evidence type="ECO:0000313" key="3">
    <source>
        <dbReference type="RefSeq" id="XP_011496249.1"/>
    </source>
</evidence>
<feature type="chain" id="PRO_5042586868" evidence="1">
    <location>
        <begin position="24"/>
        <end position="169"/>
    </location>
</feature>
<accession>A0AAJ6YDU9</accession>
<protein>
    <submittedName>
        <fullName evidence="3">Uncharacterized protein LOC105360923</fullName>
    </submittedName>
</protein>
<organism evidence="2 3">
    <name type="scientific">Ceratosolen solmsi marchali</name>
    <dbReference type="NCBI Taxonomy" id="326594"/>
    <lineage>
        <taxon>Eukaryota</taxon>
        <taxon>Metazoa</taxon>
        <taxon>Ecdysozoa</taxon>
        <taxon>Arthropoda</taxon>
        <taxon>Hexapoda</taxon>
        <taxon>Insecta</taxon>
        <taxon>Pterygota</taxon>
        <taxon>Neoptera</taxon>
        <taxon>Endopterygota</taxon>
        <taxon>Hymenoptera</taxon>
        <taxon>Apocrita</taxon>
        <taxon>Proctotrupomorpha</taxon>
        <taxon>Chalcidoidea</taxon>
        <taxon>Agaonidae</taxon>
        <taxon>Agaoninae</taxon>
        <taxon>Ceratosolen</taxon>
    </lineage>
</organism>
<keyword evidence="2" id="KW-1185">Reference proteome</keyword>
<dbReference type="KEGG" id="csol:105360923"/>
<dbReference type="GeneID" id="105360923"/>
<keyword evidence="1" id="KW-0732">Signal</keyword>
<proteinExistence type="predicted"/>
<dbReference type="AlphaFoldDB" id="A0AAJ6YDU9"/>
<reference evidence="3" key="1">
    <citation type="submission" date="2025-08" db="UniProtKB">
        <authorList>
            <consortium name="RefSeq"/>
        </authorList>
    </citation>
    <scope>IDENTIFICATION</scope>
</reference>
<evidence type="ECO:0000256" key="1">
    <source>
        <dbReference type="SAM" id="SignalP"/>
    </source>
</evidence>
<gene>
    <name evidence="3" type="primary">LOC105360923</name>
</gene>
<evidence type="ECO:0000313" key="2">
    <source>
        <dbReference type="Proteomes" id="UP000695007"/>
    </source>
</evidence>
<feature type="signal peptide" evidence="1">
    <location>
        <begin position="1"/>
        <end position="23"/>
    </location>
</feature>
<name>A0AAJ6YDU9_9HYME</name>
<dbReference type="RefSeq" id="XP_011496249.1">
    <property type="nucleotide sequence ID" value="XM_011497947.1"/>
</dbReference>